<protein>
    <submittedName>
        <fullName evidence="2">Uncharacterized protein</fullName>
    </submittedName>
</protein>
<keyword evidence="3" id="KW-1185">Reference proteome</keyword>
<evidence type="ECO:0000313" key="2">
    <source>
        <dbReference type="EMBL" id="MBA8812666.1"/>
    </source>
</evidence>
<dbReference type="EMBL" id="JACGWW010000001">
    <property type="protein sequence ID" value="MBA8812666.1"/>
    <property type="molecule type" value="Genomic_DNA"/>
</dbReference>
<evidence type="ECO:0000313" key="4">
    <source>
        <dbReference type="Proteomes" id="UP000522688"/>
    </source>
</evidence>
<dbReference type="EMBL" id="BJUV01000004">
    <property type="protein sequence ID" value="GEK82321.1"/>
    <property type="molecule type" value="Genomic_DNA"/>
</dbReference>
<name>A0A7W3PI88_9MICO</name>
<reference evidence="1 3" key="1">
    <citation type="submission" date="2019-07" db="EMBL/GenBank/DDBJ databases">
        <title>Whole genome shotgun sequence of Frigoribacterium faeni NBRC 103066.</title>
        <authorList>
            <person name="Hosoyama A."/>
            <person name="Uohara A."/>
            <person name="Ohji S."/>
            <person name="Ichikawa N."/>
        </authorList>
    </citation>
    <scope>NUCLEOTIDE SEQUENCE [LARGE SCALE GENOMIC DNA]</scope>
    <source>
        <strain evidence="1 3">NBRC 103066</strain>
    </source>
</reference>
<sequence>MTDVAPANAPVQIKPKSRPPLVVEYGGPTYTLTGRIPSEIMTIQAQSKAPRNPAKDAQDAYKREVGIAVIDKFYDLVVPDDFKAVLDMEDLAPVFEAWSGHVGLGESKDSGN</sequence>
<dbReference type="OrthoDB" id="5120760at2"/>
<organism evidence="2 4">
    <name type="scientific">Frigoribacterium faeni</name>
    <dbReference type="NCBI Taxonomy" id="145483"/>
    <lineage>
        <taxon>Bacteria</taxon>
        <taxon>Bacillati</taxon>
        <taxon>Actinomycetota</taxon>
        <taxon>Actinomycetes</taxon>
        <taxon>Micrococcales</taxon>
        <taxon>Microbacteriaceae</taxon>
        <taxon>Frigoribacterium</taxon>
    </lineage>
</organism>
<evidence type="ECO:0000313" key="1">
    <source>
        <dbReference type="EMBL" id="GEK82321.1"/>
    </source>
</evidence>
<comment type="caution">
    <text evidence="2">The sequence shown here is derived from an EMBL/GenBank/DDBJ whole genome shotgun (WGS) entry which is preliminary data.</text>
</comment>
<dbReference type="Proteomes" id="UP000321154">
    <property type="component" value="Unassembled WGS sequence"/>
</dbReference>
<dbReference type="RefSeq" id="WP_146852908.1">
    <property type="nucleotide sequence ID" value="NZ_BAAAHR010000002.1"/>
</dbReference>
<reference evidence="2 4" key="2">
    <citation type="submission" date="2020-07" db="EMBL/GenBank/DDBJ databases">
        <title>Sequencing the genomes of 1000 actinobacteria strains.</title>
        <authorList>
            <person name="Klenk H.-P."/>
        </authorList>
    </citation>
    <scope>NUCLEOTIDE SEQUENCE [LARGE SCALE GENOMIC DNA]</scope>
    <source>
        <strain evidence="2 4">DSM 10309</strain>
    </source>
</reference>
<dbReference type="Proteomes" id="UP000522688">
    <property type="component" value="Unassembled WGS sequence"/>
</dbReference>
<gene>
    <name evidence="2" type="ORF">FB463_000890</name>
    <name evidence="1" type="ORF">FFA01_06300</name>
</gene>
<evidence type="ECO:0000313" key="3">
    <source>
        <dbReference type="Proteomes" id="UP000321154"/>
    </source>
</evidence>
<proteinExistence type="predicted"/>
<accession>A0A7W3PI88</accession>
<dbReference type="AlphaFoldDB" id="A0A7W3PI88"/>